<comment type="caution">
    <text evidence="1">The sequence shown here is derived from an EMBL/GenBank/DDBJ whole genome shotgun (WGS) entry which is preliminary data.</text>
</comment>
<protein>
    <submittedName>
        <fullName evidence="1">Uncharacterized protein</fullName>
    </submittedName>
</protein>
<evidence type="ECO:0000313" key="1">
    <source>
        <dbReference type="EMBL" id="OIQ88914.1"/>
    </source>
</evidence>
<dbReference type="EMBL" id="MLJW01000352">
    <property type="protein sequence ID" value="OIQ88914.1"/>
    <property type="molecule type" value="Genomic_DNA"/>
</dbReference>
<accession>A0A1J5R084</accession>
<organism evidence="1">
    <name type="scientific">mine drainage metagenome</name>
    <dbReference type="NCBI Taxonomy" id="410659"/>
    <lineage>
        <taxon>unclassified sequences</taxon>
        <taxon>metagenomes</taxon>
        <taxon>ecological metagenomes</taxon>
    </lineage>
</organism>
<proteinExistence type="predicted"/>
<gene>
    <name evidence="1" type="ORF">GALL_291920</name>
</gene>
<dbReference type="AlphaFoldDB" id="A0A1J5R084"/>
<name>A0A1J5R084_9ZZZZ</name>
<sequence length="168" mass="18195">MTSGSESGSWSRENILWIQVAAFLRHATVSDVTIHSIRTQLFNPRLLQSVNIHATDQGVRVAGWLLTIDWARHAVLLSAHSTVNTTDFSGSQVAFGVAEIIEMIEEHFTRNGGIRGWGFVSTLDFSRACSLIGVAQGGAVADHPSLRRVGGLRLPGLAELSLEVYGVD</sequence>
<reference evidence="1" key="1">
    <citation type="submission" date="2016-10" db="EMBL/GenBank/DDBJ databases">
        <title>Sequence of Gallionella enrichment culture.</title>
        <authorList>
            <person name="Poehlein A."/>
            <person name="Muehling M."/>
            <person name="Daniel R."/>
        </authorList>
    </citation>
    <scope>NUCLEOTIDE SEQUENCE</scope>
</reference>